<dbReference type="Pfam" id="PF10266">
    <property type="entry name" value="Strumpellin"/>
    <property type="match status" value="2"/>
</dbReference>
<dbReference type="EnsemblMetazoa" id="tetur48g00120.1">
    <property type="protein sequence ID" value="tetur48g00120.1"/>
    <property type="gene ID" value="tetur48g00120"/>
</dbReference>
<dbReference type="GO" id="GO:0030041">
    <property type="term" value="P:actin filament polymerization"/>
    <property type="evidence" value="ECO:0007669"/>
    <property type="project" value="TreeGrafter"/>
</dbReference>
<evidence type="ECO:0000256" key="1">
    <source>
        <dbReference type="ARBA" id="ARBA00006224"/>
    </source>
</evidence>
<dbReference type="PANTHER" id="PTHR15691">
    <property type="entry name" value="WASH COMPLEX SUBUNIT 5"/>
    <property type="match status" value="1"/>
</dbReference>
<reference evidence="2" key="2">
    <citation type="submission" date="2015-06" db="UniProtKB">
        <authorList>
            <consortium name="EnsemblMetazoa"/>
        </authorList>
    </citation>
    <scope>IDENTIFICATION</scope>
</reference>
<comment type="similarity">
    <text evidence="1">Belongs to the strumpellin family.</text>
</comment>
<proteinExistence type="inferred from homology"/>
<dbReference type="GO" id="GO:0071203">
    <property type="term" value="C:WASH complex"/>
    <property type="evidence" value="ECO:0007669"/>
    <property type="project" value="InterPro"/>
</dbReference>
<dbReference type="GO" id="GO:0140285">
    <property type="term" value="P:endosome fission"/>
    <property type="evidence" value="ECO:0007669"/>
    <property type="project" value="TreeGrafter"/>
</dbReference>
<name>T1L5K5_TETUR</name>
<dbReference type="AlphaFoldDB" id="T1L5K5"/>
<dbReference type="InterPro" id="IPR019393">
    <property type="entry name" value="WASH_strumpellin"/>
</dbReference>
<dbReference type="EMBL" id="CAEY01001317">
    <property type="status" value="NOT_ANNOTATED_CDS"/>
    <property type="molecule type" value="Genomic_DNA"/>
</dbReference>
<protein>
    <submittedName>
        <fullName evidence="2">Uncharacterized protein</fullName>
    </submittedName>
</protein>
<dbReference type="eggNOG" id="KOG3666">
    <property type="taxonomic scope" value="Eukaryota"/>
</dbReference>
<dbReference type="Proteomes" id="UP000015104">
    <property type="component" value="Unassembled WGS sequence"/>
</dbReference>
<dbReference type="GO" id="GO:0051125">
    <property type="term" value="P:regulation of actin nucleation"/>
    <property type="evidence" value="ECO:0007669"/>
    <property type="project" value="TreeGrafter"/>
</dbReference>
<evidence type="ECO:0000313" key="2">
    <source>
        <dbReference type="EnsemblMetazoa" id="tetur48g00120.1"/>
    </source>
</evidence>
<reference evidence="3" key="1">
    <citation type="submission" date="2011-08" db="EMBL/GenBank/DDBJ databases">
        <authorList>
            <person name="Rombauts S."/>
        </authorList>
    </citation>
    <scope>NUCLEOTIDE SEQUENCE</scope>
    <source>
        <strain evidence="3">London</strain>
    </source>
</reference>
<dbReference type="HOGENOM" id="CLU_050926_0_0_1"/>
<dbReference type="PANTHER" id="PTHR15691:SF6">
    <property type="entry name" value="WASH COMPLEX SUBUNIT 5"/>
    <property type="match status" value="1"/>
</dbReference>
<evidence type="ECO:0000313" key="3">
    <source>
        <dbReference type="Proteomes" id="UP000015104"/>
    </source>
</evidence>
<accession>T1L5K5</accession>
<dbReference type="GO" id="GO:0007032">
    <property type="term" value="P:endosome organization"/>
    <property type="evidence" value="ECO:0007669"/>
    <property type="project" value="TreeGrafter"/>
</dbReference>
<organism evidence="2 3">
    <name type="scientific">Tetranychus urticae</name>
    <name type="common">Two-spotted spider mite</name>
    <dbReference type="NCBI Taxonomy" id="32264"/>
    <lineage>
        <taxon>Eukaryota</taxon>
        <taxon>Metazoa</taxon>
        <taxon>Ecdysozoa</taxon>
        <taxon>Arthropoda</taxon>
        <taxon>Chelicerata</taxon>
        <taxon>Arachnida</taxon>
        <taxon>Acari</taxon>
        <taxon>Acariformes</taxon>
        <taxon>Trombidiformes</taxon>
        <taxon>Prostigmata</taxon>
        <taxon>Eleutherengona</taxon>
        <taxon>Raphignathae</taxon>
        <taxon>Tetranychoidea</taxon>
        <taxon>Tetranychidae</taxon>
        <taxon>Tetranychus</taxon>
    </lineage>
</organism>
<sequence length="305" mass="35431">MADFLDESNPCGINLLRLVSRGNAIIAELLRLSDMIPAVFKPDLKTEFNRYSDIIVDFTYFKNLESIEAKIDSTPVHRDKDDEIRDNYLDISIDFYLAFESFHKYIFDPDKKNVSLLLSLPAQRFTSDSNIDDVCNLLRSTGYSSVTNKRPVNYPEDFFKRVPINAEYLSLVIGRLRFDDVYNQLSSYPYSEYRSFAMSNQAAMLYVILYFAPDFLHNQHANMREIVDKFFSDNFVINIYMGIIVNLIEAWEPYRAAKSALNNTLETASLHLLKEGYLDEEVVLDSTYKLTNILREYPLDNLQKV</sequence>
<dbReference type="STRING" id="32264.T1L5K5"/>
<dbReference type="GO" id="GO:0005768">
    <property type="term" value="C:endosome"/>
    <property type="evidence" value="ECO:0007669"/>
    <property type="project" value="TreeGrafter"/>
</dbReference>
<keyword evidence="3" id="KW-1185">Reference proteome</keyword>